<dbReference type="Gene3D" id="3.10.450.50">
    <property type="match status" value="1"/>
</dbReference>
<dbReference type="InterPro" id="IPR009959">
    <property type="entry name" value="Cyclase_SnoaL-like"/>
</dbReference>
<dbReference type="InterPro" id="IPR032710">
    <property type="entry name" value="NTF2-like_dom_sf"/>
</dbReference>
<reference evidence="1 2" key="1">
    <citation type="journal article" date="2015" name="Genome Announc.">
        <title>Draft Genome Sequence of the Terrestrial Cyanobacterium Scytonema millei VB511283, Isolated from Eastern India.</title>
        <authorList>
            <person name="Sen D."/>
            <person name="Chandrababunaidu M.M."/>
            <person name="Singh D."/>
            <person name="Sanghi N."/>
            <person name="Ghorai A."/>
            <person name="Mishra G.P."/>
            <person name="Madduluri M."/>
            <person name="Adhikary S.P."/>
            <person name="Tripathy S."/>
        </authorList>
    </citation>
    <scope>NUCLEOTIDE SEQUENCE [LARGE SCALE GENOMIC DNA]</scope>
    <source>
        <strain evidence="1 2">VB511283</strain>
    </source>
</reference>
<sequence>MFVEQNKAIALRFATEGWGTNPNWKKAWDELVSSEIVHYFCSWAEPIRGIEANKKFAVSLFQGFPDIRQTIEETIAQEDKVMYRSTLQGTHTGIFMGIPPTGKVITVNGSFNLFRISEGKIVEWWYELNLLEVMKQMGVITEPALK</sequence>
<organism evidence="1 2">
    <name type="scientific">Scytonema millei VB511283</name>
    <dbReference type="NCBI Taxonomy" id="1245923"/>
    <lineage>
        <taxon>Bacteria</taxon>
        <taxon>Bacillati</taxon>
        <taxon>Cyanobacteriota</taxon>
        <taxon>Cyanophyceae</taxon>
        <taxon>Nostocales</taxon>
        <taxon>Scytonemataceae</taxon>
        <taxon>Scytonema</taxon>
    </lineage>
</organism>
<comment type="caution">
    <text evidence="1">The sequence shown here is derived from an EMBL/GenBank/DDBJ whole genome shotgun (WGS) entry which is preliminary data.</text>
</comment>
<dbReference type="RefSeq" id="WP_039715240.1">
    <property type="nucleotide sequence ID" value="NZ_JTJC03000001.1"/>
</dbReference>
<evidence type="ECO:0000313" key="2">
    <source>
        <dbReference type="Proteomes" id="UP000031532"/>
    </source>
</evidence>
<evidence type="ECO:0000313" key="1">
    <source>
        <dbReference type="EMBL" id="NHC33724.1"/>
    </source>
</evidence>
<dbReference type="PANTHER" id="PTHR38436:SF1">
    <property type="entry name" value="ESTER CYCLASE"/>
    <property type="match status" value="1"/>
</dbReference>
<dbReference type="GO" id="GO:0030638">
    <property type="term" value="P:polyketide metabolic process"/>
    <property type="evidence" value="ECO:0007669"/>
    <property type="project" value="InterPro"/>
</dbReference>
<dbReference type="EMBL" id="JTJC03000001">
    <property type="protein sequence ID" value="NHC33724.1"/>
    <property type="molecule type" value="Genomic_DNA"/>
</dbReference>
<protein>
    <submittedName>
        <fullName evidence="1">Ester cyclase</fullName>
    </submittedName>
</protein>
<dbReference type="AlphaFoldDB" id="A0A9X5E3V5"/>
<gene>
    <name evidence="1" type="ORF">QH73_0003435</name>
</gene>
<dbReference type="Pfam" id="PF07366">
    <property type="entry name" value="SnoaL"/>
    <property type="match status" value="1"/>
</dbReference>
<keyword evidence="2" id="KW-1185">Reference proteome</keyword>
<dbReference type="PANTHER" id="PTHR38436">
    <property type="entry name" value="POLYKETIDE CYCLASE SNOAL-LIKE DOMAIN"/>
    <property type="match status" value="1"/>
</dbReference>
<dbReference type="OrthoDB" id="9182871at2"/>
<accession>A0A9X5E3V5</accession>
<dbReference type="SUPFAM" id="SSF54427">
    <property type="entry name" value="NTF2-like"/>
    <property type="match status" value="1"/>
</dbReference>
<name>A0A9X5E3V5_9CYAN</name>
<dbReference type="Proteomes" id="UP000031532">
    <property type="component" value="Unassembled WGS sequence"/>
</dbReference>
<proteinExistence type="predicted"/>